<name>A0ABX1W2M0_9SPHI</name>
<dbReference type="EMBL" id="JABFCR010000049">
    <property type="protein sequence ID" value="NNU34479.1"/>
    <property type="molecule type" value="Genomic_DNA"/>
</dbReference>
<protein>
    <submittedName>
        <fullName evidence="1">Uncharacterized protein</fullName>
    </submittedName>
</protein>
<gene>
    <name evidence="1" type="ORF">HK413_10800</name>
</gene>
<accession>A0ABX1W2M0</accession>
<keyword evidence="2" id="KW-1185">Reference proteome</keyword>
<organism evidence="1 2">
    <name type="scientific">Mucilaginibacter humi</name>
    <dbReference type="NCBI Taxonomy" id="2732510"/>
    <lineage>
        <taxon>Bacteria</taxon>
        <taxon>Pseudomonadati</taxon>
        <taxon>Bacteroidota</taxon>
        <taxon>Sphingobacteriia</taxon>
        <taxon>Sphingobacteriales</taxon>
        <taxon>Sphingobacteriaceae</taxon>
        <taxon>Mucilaginibacter</taxon>
    </lineage>
</organism>
<proteinExistence type="predicted"/>
<dbReference type="Proteomes" id="UP000566071">
    <property type="component" value="Unassembled WGS sequence"/>
</dbReference>
<comment type="caution">
    <text evidence="1">The sequence shown here is derived from an EMBL/GenBank/DDBJ whole genome shotgun (WGS) entry which is preliminary data.</text>
</comment>
<evidence type="ECO:0000313" key="2">
    <source>
        <dbReference type="Proteomes" id="UP000566071"/>
    </source>
</evidence>
<evidence type="ECO:0000313" key="1">
    <source>
        <dbReference type="EMBL" id="NNU34479.1"/>
    </source>
</evidence>
<sequence length="55" mass="6477">MENKGSILNLFLDKAIVDRKGSYTDYRTFLIQGNWGRRRIGDQLPFEYQLPLVTE</sequence>
<reference evidence="1 2" key="1">
    <citation type="submission" date="2020-05" db="EMBL/GenBank/DDBJ databases">
        <authorList>
            <person name="Khan S.A."/>
            <person name="Jeon C.O."/>
            <person name="Chun B.H."/>
        </authorList>
    </citation>
    <scope>NUCLEOTIDE SEQUENCE [LARGE SCALE GENOMIC DNA]</scope>
    <source>
        <strain evidence="1 2">S1162</strain>
    </source>
</reference>